<dbReference type="EMBL" id="JBBPBK010000007">
    <property type="protein sequence ID" value="KAK9281571.1"/>
    <property type="molecule type" value="Genomic_DNA"/>
</dbReference>
<evidence type="ECO:0000313" key="2">
    <source>
        <dbReference type="Proteomes" id="UP001415857"/>
    </source>
</evidence>
<gene>
    <name evidence="1" type="ORF">L1049_004474</name>
</gene>
<evidence type="ECO:0000313" key="1">
    <source>
        <dbReference type="EMBL" id="KAK9281571.1"/>
    </source>
</evidence>
<comment type="caution">
    <text evidence="1">The sequence shown here is derived from an EMBL/GenBank/DDBJ whole genome shotgun (WGS) entry which is preliminary data.</text>
</comment>
<name>A0AAP0RNI5_LIQFO</name>
<dbReference type="AlphaFoldDB" id="A0AAP0RNI5"/>
<accession>A0AAP0RNI5</accession>
<keyword evidence="2" id="KW-1185">Reference proteome</keyword>
<organism evidence="1 2">
    <name type="scientific">Liquidambar formosana</name>
    <name type="common">Formosan gum</name>
    <dbReference type="NCBI Taxonomy" id="63359"/>
    <lineage>
        <taxon>Eukaryota</taxon>
        <taxon>Viridiplantae</taxon>
        <taxon>Streptophyta</taxon>
        <taxon>Embryophyta</taxon>
        <taxon>Tracheophyta</taxon>
        <taxon>Spermatophyta</taxon>
        <taxon>Magnoliopsida</taxon>
        <taxon>eudicotyledons</taxon>
        <taxon>Gunneridae</taxon>
        <taxon>Pentapetalae</taxon>
        <taxon>Saxifragales</taxon>
        <taxon>Altingiaceae</taxon>
        <taxon>Liquidambar</taxon>
    </lineage>
</organism>
<sequence>MTAFKAFNHRYYDHFKSLYYTSSRPCLAKPPPSSLCQALSSLSLSPRINPRCCFYQSRLFSSSHSGSFMEVVKAVARQGSAARDSIAIRAEQKSYSYTQLISSAWKISSLLCNGDIRITNEASQTCKRF</sequence>
<reference evidence="1 2" key="1">
    <citation type="journal article" date="2024" name="Plant J.">
        <title>Genome sequences and population genomics reveal climatic adaptation and genomic divergence between two closely related sweetgum species.</title>
        <authorList>
            <person name="Xu W.Q."/>
            <person name="Ren C.Q."/>
            <person name="Zhang X.Y."/>
            <person name="Comes H.P."/>
            <person name="Liu X.H."/>
            <person name="Li Y.G."/>
            <person name="Kettle C.J."/>
            <person name="Jalonen R."/>
            <person name="Gaisberger H."/>
            <person name="Ma Y.Z."/>
            <person name="Qiu Y.X."/>
        </authorList>
    </citation>
    <scope>NUCLEOTIDE SEQUENCE [LARGE SCALE GENOMIC DNA]</scope>
    <source>
        <strain evidence="1">Hangzhou</strain>
    </source>
</reference>
<protein>
    <submittedName>
        <fullName evidence="1">Uncharacterized protein</fullName>
    </submittedName>
</protein>
<proteinExistence type="predicted"/>
<dbReference type="Proteomes" id="UP001415857">
    <property type="component" value="Unassembled WGS sequence"/>
</dbReference>